<name>A0A6G4WHU2_9HYPH</name>
<dbReference type="AlphaFoldDB" id="A0A6G4WHU2"/>
<dbReference type="RefSeq" id="WP_165032544.1">
    <property type="nucleotide sequence ID" value="NZ_JAAKZF010000049.1"/>
</dbReference>
<sequence>MRAGAIAATHITKGDLAMSGLLVAVVSFRKWLRLRAERKAMWWATDQLSRLPDDVLSDIGVSRDEITALLEQAPFRGHEDILQCSDMTAQNMPADLRFLGPRHDT</sequence>
<accession>A0A6G4WHU2</accession>
<protein>
    <submittedName>
        <fullName evidence="1">DUF1127 domain-containing protein</fullName>
    </submittedName>
</protein>
<dbReference type="EMBL" id="JAAKZF010000049">
    <property type="protein sequence ID" value="NGO54331.1"/>
    <property type="molecule type" value="Genomic_DNA"/>
</dbReference>
<proteinExistence type="predicted"/>
<keyword evidence="2" id="KW-1185">Reference proteome</keyword>
<organism evidence="1 2">
    <name type="scientific">Allomesorhizobium camelthorni</name>
    <dbReference type="NCBI Taxonomy" id="475069"/>
    <lineage>
        <taxon>Bacteria</taxon>
        <taxon>Pseudomonadati</taxon>
        <taxon>Pseudomonadota</taxon>
        <taxon>Alphaproteobacteria</taxon>
        <taxon>Hyphomicrobiales</taxon>
        <taxon>Phyllobacteriaceae</taxon>
        <taxon>Allomesorhizobium</taxon>
    </lineage>
</organism>
<reference evidence="1 2" key="1">
    <citation type="submission" date="2020-02" db="EMBL/GenBank/DDBJ databases">
        <title>Genome sequence of strain CCNWXJ40-4.</title>
        <authorList>
            <person name="Gao J."/>
            <person name="Sun J."/>
        </authorList>
    </citation>
    <scope>NUCLEOTIDE SEQUENCE [LARGE SCALE GENOMIC DNA]</scope>
    <source>
        <strain evidence="1 2">CCNWXJ 40-4</strain>
    </source>
</reference>
<dbReference type="Proteomes" id="UP001642900">
    <property type="component" value="Unassembled WGS sequence"/>
</dbReference>
<comment type="caution">
    <text evidence="1">The sequence shown here is derived from an EMBL/GenBank/DDBJ whole genome shotgun (WGS) entry which is preliminary data.</text>
</comment>
<evidence type="ECO:0000313" key="2">
    <source>
        <dbReference type="Proteomes" id="UP001642900"/>
    </source>
</evidence>
<evidence type="ECO:0000313" key="1">
    <source>
        <dbReference type="EMBL" id="NGO54331.1"/>
    </source>
</evidence>
<gene>
    <name evidence="1" type="ORF">G6N73_24900</name>
</gene>